<keyword evidence="5" id="KW-1185">Reference proteome</keyword>
<sequence>MKFDGHLFYTIICAAAWFTCMVWLIMSIINFNIWGILFSIIMLFFAPVILEVILNIYGFLTSSSLRRQAHKHDCDEICDLKFPIVYSDTYKQTILGCQRKKHGIDNDLAYYIYRTLEEEEILDSKDEEELWYEDAARRIIQDDEKSSDANSSIEDENVMNIPGVDNKERSEREKRRKRNKDQARSINKEREQLDRQKYSPEEEKNFYHEPDSPTRAFLMDKLSFWYLLKMCYSWPLSKYLGVPAYFLPGWVIRFGVLIPQAQVAKGTVDGICLAIRHGWAINLDGGYTHAYSSSGSMFNVYPDITLAIHYAKKWHVQSARRILVINTSVCQANGVITDYPEDEGVYLLDIFDPNCEPKDTKSQFKVHEKVTVGSFDNDDSYITKIRHKVNQALSSYAPDFVIYNAGYDMIRGDRYGNMQISDSILILRDELVFREVIEDQGVPILMTVGGCYQNNVESIIARSIRNIIVKLQLSKKPLFVSSAQNVKFARKLQNKYNRYDNQELGFTQELAGSPTRRSSAHQTVKFDPERRSEGARFENKRNTLMVNATEEKYRDTYQRLKKGLYDPKAIGVVDIFSNAV</sequence>
<feature type="domain" description="Histone deacetylase" evidence="3">
    <location>
        <begin position="273"/>
        <end position="457"/>
    </location>
</feature>
<dbReference type="InterPro" id="IPR023801">
    <property type="entry name" value="His_deacetylse_dom"/>
</dbReference>
<name>A0AAD1U7H0_EUPCR</name>
<keyword evidence="2" id="KW-0472">Membrane</keyword>
<feature type="transmembrane region" description="Helical" evidence="2">
    <location>
        <begin position="35"/>
        <end position="60"/>
    </location>
</feature>
<dbReference type="PANTHER" id="PTHR10625:SF23">
    <property type="entry name" value="HISTONE DEACETYLASE 11"/>
    <property type="match status" value="1"/>
</dbReference>
<dbReference type="EMBL" id="CAMPGE010004894">
    <property type="protein sequence ID" value="CAI2363745.1"/>
    <property type="molecule type" value="Genomic_DNA"/>
</dbReference>
<feature type="transmembrane region" description="Helical" evidence="2">
    <location>
        <begin position="7"/>
        <end position="29"/>
    </location>
</feature>
<dbReference type="Pfam" id="PF00850">
    <property type="entry name" value="Hist_deacetyl"/>
    <property type="match status" value="1"/>
</dbReference>
<dbReference type="InterPro" id="IPR037138">
    <property type="entry name" value="His_deacetylse_dom_sf"/>
</dbReference>
<keyword evidence="2" id="KW-1133">Transmembrane helix</keyword>
<dbReference type="Proteomes" id="UP001295684">
    <property type="component" value="Unassembled WGS sequence"/>
</dbReference>
<dbReference type="SUPFAM" id="SSF52768">
    <property type="entry name" value="Arginase/deacetylase"/>
    <property type="match status" value="1"/>
</dbReference>
<accession>A0AAD1U7H0</accession>
<proteinExistence type="predicted"/>
<feature type="compositionally biased region" description="Basic and acidic residues" evidence="1">
    <location>
        <begin position="180"/>
        <end position="209"/>
    </location>
</feature>
<protein>
    <recommendedName>
        <fullName evidence="3">Histone deacetylase domain-containing protein</fullName>
    </recommendedName>
</protein>
<evidence type="ECO:0000256" key="1">
    <source>
        <dbReference type="SAM" id="MobiDB-lite"/>
    </source>
</evidence>
<dbReference type="InterPro" id="IPR023696">
    <property type="entry name" value="Ureohydrolase_dom_sf"/>
</dbReference>
<gene>
    <name evidence="4" type="ORF">ECRASSUSDP1_LOCUS5082</name>
</gene>
<reference evidence="4" key="1">
    <citation type="submission" date="2023-07" db="EMBL/GenBank/DDBJ databases">
        <authorList>
            <consortium name="AG Swart"/>
            <person name="Singh M."/>
            <person name="Singh A."/>
            <person name="Seah K."/>
            <person name="Emmerich C."/>
        </authorList>
    </citation>
    <scope>NUCLEOTIDE SEQUENCE</scope>
    <source>
        <strain evidence="4">DP1</strain>
    </source>
</reference>
<evidence type="ECO:0000313" key="4">
    <source>
        <dbReference type="EMBL" id="CAI2363745.1"/>
    </source>
</evidence>
<dbReference type="Gene3D" id="3.40.800.20">
    <property type="entry name" value="Histone deacetylase domain"/>
    <property type="match status" value="1"/>
</dbReference>
<dbReference type="AlphaFoldDB" id="A0AAD1U7H0"/>
<comment type="caution">
    <text evidence="4">The sequence shown here is derived from an EMBL/GenBank/DDBJ whole genome shotgun (WGS) entry which is preliminary data.</text>
</comment>
<dbReference type="PANTHER" id="PTHR10625">
    <property type="entry name" value="HISTONE DEACETYLASE HDAC1-RELATED"/>
    <property type="match status" value="1"/>
</dbReference>
<dbReference type="GO" id="GO:0004407">
    <property type="term" value="F:histone deacetylase activity"/>
    <property type="evidence" value="ECO:0007669"/>
    <property type="project" value="TreeGrafter"/>
</dbReference>
<dbReference type="GO" id="GO:0000118">
    <property type="term" value="C:histone deacetylase complex"/>
    <property type="evidence" value="ECO:0007669"/>
    <property type="project" value="TreeGrafter"/>
</dbReference>
<dbReference type="GO" id="GO:0040029">
    <property type="term" value="P:epigenetic regulation of gene expression"/>
    <property type="evidence" value="ECO:0007669"/>
    <property type="project" value="TreeGrafter"/>
</dbReference>
<evidence type="ECO:0000259" key="3">
    <source>
        <dbReference type="Pfam" id="PF00850"/>
    </source>
</evidence>
<evidence type="ECO:0000256" key="2">
    <source>
        <dbReference type="SAM" id="Phobius"/>
    </source>
</evidence>
<keyword evidence="2" id="KW-0812">Transmembrane</keyword>
<feature type="region of interest" description="Disordered" evidence="1">
    <location>
        <begin position="142"/>
        <end position="209"/>
    </location>
</feature>
<evidence type="ECO:0000313" key="5">
    <source>
        <dbReference type="Proteomes" id="UP001295684"/>
    </source>
</evidence>
<organism evidence="4 5">
    <name type="scientific">Euplotes crassus</name>
    <dbReference type="NCBI Taxonomy" id="5936"/>
    <lineage>
        <taxon>Eukaryota</taxon>
        <taxon>Sar</taxon>
        <taxon>Alveolata</taxon>
        <taxon>Ciliophora</taxon>
        <taxon>Intramacronucleata</taxon>
        <taxon>Spirotrichea</taxon>
        <taxon>Hypotrichia</taxon>
        <taxon>Euplotida</taxon>
        <taxon>Euplotidae</taxon>
        <taxon>Moneuplotes</taxon>
    </lineage>
</organism>